<comment type="caution">
    <text evidence="3">The sequence shown here is derived from an EMBL/GenBank/DDBJ whole genome shotgun (WGS) entry which is preliminary data.</text>
</comment>
<feature type="compositionally biased region" description="Acidic residues" evidence="1">
    <location>
        <begin position="392"/>
        <end position="403"/>
    </location>
</feature>
<proteinExistence type="predicted"/>
<dbReference type="EMBL" id="CAJEWN010000063">
    <property type="protein sequence ID" value="CAD2156667.1"/>
    <property type="molecule type" value="Genomic_DNA"/>
</dbReference>
<evidence type="ECO:0000256" key="2">
    <source>
        <dbReference type="SAM" id="SignalP"/>
    </source>
</evidence>
<feature type="chain" id="PRO_5028198745" evidence="2">
    <location>
        <begin position="37"/>
        <end position="434"/>
    </location>
</feature>
<feature type="region of interest" description="Disordered" evidence="1">
    <location>
        <begin position="362"/>
        <end position="407"/>
    </location>
</feature>
<organism evidence="3 4">
    <name type="scientific">Meloidogyne enterolobii</name>
    <name type="common">Root-knot nematode worm</name>
    <name type="synonym">Meloidogyne mayaguensis</name>
    <dbReference type="NCBI Taxonomy" id="390850"/>
    <lineage>
        <taxon>Eukaryota</taxon>
        <taxon>Metazoa</taxon>
        <taxon>Ecdysozoa</taxon>
        <taxon>Nematoda</taxon>
        <taxon>Chromadorea</taxon>
        <taxon>Rhabditida</taxon>
        <taxon>Tylenchina</taxon>
        <taxon>Tylenchomorpha</taxon>
        <taxon>Tylenchoidea</taxon>
        <taxon>Meloidogynidae</taxon>
        <taxon>Meloidogyninae</taxon>
        <taxon>Meloidogyne</taxon>
    </lineage>
</organism>
<gene>
    <name evidence="3" type="ORF">MENT_LOCUS12331</name>
</gene>
<keyword evidence="2" id="KW-0732">Signal</keyword>
<protein>
    <submittedName>
        <fullName evidence="3">Uncharacterized protein</fullName>
    </submittedName>
</protein>
<sequence length="434" mass="48944">MAKLCRCTWLPSSSSLLSSSLHLVAALLLFGGLVQCAKVGAGKHELDEKGKISKLGSNMVVVEEGADLSALGNLPEACHDVEWDGKDWIKILYKKDGAAKEGCVLDLVATKNENLDVYIGIKYSNPECLATHNMLPFTYSLGEGQFEKLKDGKNQARRGNSSDCGKETECLNRKGYCLKVADFMVGFGRDREYLMPMLTLGEKHSFPLIFEPKNIFSQFFSVDEPVVWNTTLDGGERKLCKLDKSCTDFVYQLVIYSVNKDWVTLVGDKGLNAMEKDPFCYIYGKALRDFKRWEITDEKYTDKESFKYLFTLYLLPQKAARSRTEDLKNITDEMLDGPNCDYLYIKLSTKQFKLLVSTEKPVAPEKPTTGPPMTRTIVDMNKTRKPKRTTETPEEEEEEEEEPSPASSSNVVVVVIITVVVFFDCSQHHWLSSL</sequence>
<dbReference type="OrthoDB" id="5908160at2759"/>
<dbReference type="Proteomes" id="UP000580250">
    <property type="component" value="Unassembled WGS sequence"/>
</dbReference>
<accession>A0A6V7UFE2</accession>
<evidence type="ECO:0000313" key="4">
    <source>
        <dbReference type="Proteomes" id="UP000580250"/>
    </source>
</evidence>
<evidence type="ECO:0000256" key="1">
    <source>
        <dbReference type="SAM" id="MobiDB-lite"/>
    </source>
</evidence>
<feature type="signal peptide" evidence="2">
    <location>
        <begin position="1"/>
        <end position="36"/>
    </location>
</feature>
<evidence type="ECO:0000313" key="3">
    <source>
        <dbReference type="EMBL" id="CAD2156667.1"/>
    </source>
</evidence>
<reference evidence="3 4" key="1">
    <citation type="submission" date="2020-08" db="EMBL/GenBank/DDBJ databases">
        <authorList>
            <person name="Koutsovoulos G."/>
            <person name="Danchin GJ E."/>
        </authorList>
    </citation>
    <scope>NUCLEOTIDE SEQUENCE [LARGE SCALE GENOMIC DNA]</scope>
</reference>
<name>A0A6V7UFE2_MELEN</name>
<dbReference type="AlphaFoldDB" id="A0A6V7UFE2"/>